<dbReference type="PANTHER" id="PTHR37485:SF1">
    <property type="entry name" value="CELL DIVISION PROTEIN FTSB"/>
    <property type="match status" value="1"/>
</dbReference>
<keyword evidence="5 8" id="KW-0472">Membrane</keyword>
<evidence type="ECO:0000256" key="5">
    <source>
        <dbReference type="ARBA" id="ARBA00023136"/>
    </source>
</evidence>
<dbReference type="PANTHER" id="PTHR37485">
    <property type="entry name" value="CELL DIVISION PROTEIN FTSB"/>
    <property type="match status" value="1"/>
</dbReference>
<reference evidence="9 10" key="1">
    <citation type="journal article" date="2012" name="ISME J.">
        <title>Genomic insights to SAR86, an abundant and uncultivated marine bacterial lineage.</title>
        <authorList>
            <person name="Dupont C.L."/>
            <person name="Rusch D.B."/>
            <person name="Yooseph S."/>
            <person name="Lombardo M.J."/>
            <person name="Richter R.A."/>
            <person name="Valas R."/>
            <person name="Novotny M."/>
            <person name="Yee-Greenbaum J."/>
            <person name="Selengut J.D."/>
            <person name="Haft D.H."/>
            <person name="Halpern A.L."/>
            <person name="Lasken R.S."/>
            <person name="Nealson K."/>
            <person name="Friedman R."/>
            <person name="Venter J.C."/>
        </authorList>
    </citation>
    <scope>NUCLEOTIDE SEQUENCE [LARGE SCALE GENOMIC DNA]</scope>
</reference>
<evidence type="ECO:0000313" key="9">
    <source>
        <dbReference type="EMBL" id="EJP73603.1"/>
    </source>
</evidence>
<organism evidence="9 10">
    <name type="scientific">SAR86 cluster bacterium SAR86B</name>
    <dbReference type="NCBI Taxonomy" id="1123867"/>
    <lineage>
        <taxon>Bacteria</taxon>
        <taxon>Pseudomonadati</taxon>
        <taxon>Pseudomonadota</taxon>
        <taxon>Gammaproteobacteria</taxon>
        <taxon>SAR86 cluster</taxon>
    </lineage>
</organism>
<keyword evidence="1" id="KW-1003">Cell membrane</keyword>
<dbReference type="InterPro" id="IPR023081">
    <property type="entry name" value="Cell_div_FtsB"/>
</dbReference>
<dbReference type="GO" id="GO:0043093">
    <property type="term" value="P:FtsZ-dependent cytokinesis"/>
    <property type="evidence" value="ECO:0007669"/>
    <property type="project" value="TreeGrafter"/>
</dbReference>
<evidence type="ECO:0000256" key="7">
    <source>
        <dbReference type="SAM" id="Coils"/>
    </source>
</evidence>
<sequence>MARGYFFIIIFLVILIALLAKGIFFGENSIFVKEDLINKNIQQKAINDQLEQKNISLEFEINNSKNKEAHTENYAREKLNLVYPDEEFIKFKEVNNDKESE</sequence>
<protein>
    <submittedName>
        <fullName evidence="9">Cell division FtsB-like protein</fullName>
    </submittedName>
</protein>
<evidence type="ECO:0000256" key="4">
    <source>
        <dbReference type="ARBA" id="ARBA00022989"/>
    </source>
</evidence>
<keyword evidence="2 9" id="KW-0132">Cell division</keyword>
<dbReference type="Pfam" id="PF04977">
    <property type="entry name" value="DivIC"/>
    <property type="match status" value="1"/>
</dbReference>
<dbReference type="EMBL" id="JH611165">
    <property type="protein sequence ID" value="EJP73603.1"/>
    <property type="molecule type" value="Genomic_DNA"/>
</dbReference>
<evidence type="ECO:0000256" key="6">
    <source>
        <dbReference type="ARBA" id="ARBA00023306"/>
    </source>
</evidence>
<name>J5KGR2_9GAMM</name>
<evidence type="ECO:0000256" key="1">
    <source>
        <dbReference type="ARBA" id="ARBA00022475"/>
    </source>
</evidence>
<keyword evidence="6" id="KW-0131">Cell cycle</keyword>
<keyword evidence="4 8" id="KW-1133">Transmembrane helix</keyword>
<evidence type="ECO:0000256" key="3">
    <source>
        <dbReference type="ARBA" id="ARBA00022692"/>
    </source>
</evidence>
<dbReference type="InterPro" id="IPR007060">
    <property type="entry name" value="FtsL/DivIC"/>
</dbReference>
<dbReference type="AlphaFoldDB" id="J5KGR2"/>
<feature type="transmembrane region" description="Helical" evidence="8">
    <location>
        <begin position="6"/>
        <end position="24"/>
    </location>
</feature>
<gene>
    <name evidence="9" type="ORF">NT02SARS_0342</name>
</gene>
<keyword evidence="7" id="KW-0175">Coiled coil</keyword>
<proteinExistence type="predicted"/>
<dbReference type="GO" id="GO:0030428">
    <property type="term" value="C:cell septum"/>
    <property type="evidence" value="ECO:0007669"/>
    <property type="project" value="TreeGrafter"/>
</dbReference>
<evidence type="ECO:0000313" key="10">
    <source>
        <dbReference type="Proteomes" id="UP000010116"/>
    </source>
</evidence>
<accession>J5KGR2</accession>
<evidence type="ECO:0000256" key="8">
    <source>
        <dbReference type="SAM" id="Phobius"/>
    </source>
</evidence>
<feature type="coiled-coil region" evidence="7">
    <location>
        <begin position="33"/>
        <end position="67"/>
    </location>
</feature>
<keyword evidence="3 8" id="KW-0812">Transmembrane</keyword>
<dbReference type="Proteomes" id="UP000010116">
    <property type="component" value="Unassembled WGS sequence"/>
</dbReference>
<dbReference type="HOGENOM" id="CLU_2289700_0_0_6"/>
<evidence type="ECO:0000256" key="2">
    <source>
        <dbReference type="ARBA" id="ARBA00022618"/>
    </source>
</evidence>